<evidence type="ECO:0000313" key="2">
    <source>
        <dbReference type="Proteomes" id="UP000018211"/>
    </source>
</evidence>
<reference evidence="1 2" key="1">
    <citation type="journal article" date="2013" name="ISME J.">
        <title>Comparative genomics of pathogenic lineages of Vibrio nigripulchritudo identifies virulence-associated traits.</title>
        <authorList>
            <person name="Goudenege D."/>
            <person name="Labreuche Y."/>
            <person name="Krin E."/>
            <person name="Ansquer D."/>
            <person name="Mangenot S."/>
            <person name="Calteau A."/>
            <person name="Medigue C."/>
            <person name="Mazel D."/>
            <person name="Polz M.F."/>
            <person name="Le Roux F."/>
        </authorList>
    </citation>
    <scope>NUCLEOTIDE SEQUENCE [LARGE SCALE GENOMIC DNA]</scope>
    <source>
        <strain evidence="1 2">SOn1</strain>
    </source>
</reference>
<dbReference type="Proteomes" id="UP000018211">
    <property type="component" value="Unassembled WGS sequence"/>
</dbReference>
<protein>
    <submittedName>
        <fullName evidence="1">Uncharacterized protein</fullName>
    </submittedName>
</protein>
<name>A0AAV2VY99_9VIBR</name>
<dbReference type="EMBL" id="CAOF01000181">
    <property type="protein sequence ID" value="CCO49698.1"/>
    <property type="molecule type" value="Genomic_DNA"/>
</dbReference>
<gene>
    <name evidence="1" type="ORF">VIBNISOn1_850036</name>
</gene>
<evidence type="ECO:0000313" key="1">
    <source>
        <dbReference type="EMBL" id="CCO49698.1"/>
    </source>
</evidence>
<comment type="caution">
    <text evidence="1">The sequence shown here is derived from an EMBL/GenBank/DDBJ whole genome shotgun (WGS) entry which is preliminary data.</text>
</comment>
<accession>A0AAV2VY99</accession>
<sequence>MRVVDSVLLGIHSVHISHKDTFDDSSACLDLVYKNLLEPNASYTHRFTTVWLEEKRTK</sequence>
<dbReference type="AlphaFoldDB" id="A0AAV2VY99"/>
<proteinExistence type="predicted"/>
<organism evidence="1 2">
    <name type="scientific">Vibrio nigripulchritudo SOn1</name>
    <dbReference type="NCBI Taxonomy" id="1238450"/>
    <lineage>
        <taxon>Bacteria</taxon>
        <taxon>Pseudomonadati</taxon>
        <taxon>Pseudomonadota</taxon>
        <taxon>Gammaproteobacteria</taxon>
        <taxon>Vibrionales</taxon>
        <taxon>Vibrionaceae</taxon>
        <taxon>Vibrio</taxon>
    </lineage>
</organism>